<comment type="similarity">
    <text evidence="1">Belongs to the sigma-70 factor family. ECF subfamily.</text>
</comment>
<feature type="domain" description="RNA polymerase sigma factor 70 region 4 type 2" evidence="6">
    <location>
        <begin position="109"/>
        <end position="159"/>
    </location>
</feature>
<dbReference type="AlphaFoldDB" id="A0AB33ILX5"/>
<dbReference type="GO" id="GO:0016987">
    <property type="term" value="F:sigma factor activity"/>
    <property type="evidence" value="ECO:0007669"/>
    <property type="project" value="UniProtKB-KW"/>
</dbReference>
<dbReference type="InterPro" id="IPR014284">
    <property type="entry name" value="RNA_pol_sigma-70_dom"/>
</dbReference>
<dbReference type="InterPro" id="IPR013249">
    <property type="entry name" value="RNA_pol_sigma70_r4_t2"/>
</dbReference>
<evidence type="ECO:0000256" key="4">
    <source>
        <dbReference type="ARBA" id="ARBA00023163"/>
    </source>
</evidence>
<evidence type="ECO:0000256" key="3">
    <source>
        <dbReference type="ARBA" id="ARBA00023082"/>
    </source>
</evidence>
<accession>A0AB33ILX5</accession>
<dbReference type="InterPro" id="IPR007627">
    <property type="entry name" value="RNA_pol_sigma70_r2"/>
</dbReference>
<sequence length="170" mass="20105">MENLKETNNLIADYYIQHYDELLAFVCRHSLSQETSEDIVQNVFLRILSIGKMITAITLPSLVYTVARNLIYDYWRHLRYVEEYEHYLAWQGCQSSPASVYSINEIGEILERGIARLSDKHQHIYRMSLYEGLQVSEISQTLNMNYKSVENRLGIARKEVRQYMRRMLVS</sequence>
<reference evidence="7" key="1">
    <citation type="submission" date="2024-07" db="EMBL/GenBank/DDBJ databases">
        <title>Complete genome sequence of Prevotella sp. YM-2024 GTC17253.</title>
        <authorList>
            <person name="Hayashi M."/>
            <person name="Muto Y."/>
            <person name="Tanaka K."/>
            <person name="Niwa H."/>
        </authorList>
    </citation>
    <scope>NUCLEOTIDE SEQUENCE</scope>
    <source>
        <strain evidence="7">GTC17253</strain>
    </source>
</reference>
<keyword evidence="3" id="KW-0731">Sigma factor</keyword>
<evidence type="ECO:0000313" key="7">
    <source>
        <dbReference type="EMBL" id="BFO70299.1"/>
    </source>
</evidence>
<dbReference type="GO" id="GO:0006352">
    <property type="term" value="P:DNA-templated transcription initiation"/>
    <property type="evidence" value="ECO:0007669"/>
    <property type="project" value="InterPro"/>
</dbReference>
<evidence type="ECO:0008006" key="8">
    <source>
        <dbReference type="Google" id="ProtNLM"/>
    </source>
</evidence>
<dbReference type="EMBL" id="AP035785">
    <property type="protein sequence ID" value="BFO70299.1"/>
    <property type="molecule type" value="Genomic_DNA"/>
</dbReference>
<dbReference type="Gene3D" id="1.10.10.10">
    <property type="entry name" value="Winged helix-like DNA-binding domain superfamily/Winged helix DNA-binding domain"/>
    <property type="match status" value="1"/>
</dbReference>
<keyword evidence="2" id="KW-0805">Transcription regulation</keyword>
<dbReference type="GO" id="GO:0003677">
    <property type="term" value="F:DNA binding"/>
    <property type="evidence" value="ECO:0007669"/>
    <property type="project" value="InterPro"/>
</dbReference>
<dbReference type="SUPFAM" id="SSF88659">
    <property type="entry name" value="Sigma3 and sigma4 domains of RNA polymerase sigma factors"/>
    <property type="match status" value="1"/>
</dbReference>
<dbReference type="NCBIfam" id="TIGR02937">
    <property type="entry name" value="sigma70-ECF"/>
    <property type="match status" value="1"/>
</dbReference>
<proteinExistence type="inferred from homology"/>
<dbReference type="SUPFAM" id="SSF88946">
    <property type="entry name" value="Sigma2 domain of RNA polymerase sigma factors"/>
    <property type="match status" value="1"/>
</dbReference>
<dbReference type="Pfam" id="PF04542">
    <property type="entry name" value="Sigma70_r2"/>
    <property type="match status" value="1"/>
</dbReference>
<feature type="domain" description="RNA polymerase sigma-70 region 2" evidence="5">
    <location>
        <begin position="16"/>
        <end position="78"/>
    </location>
</feature>
<evidence type="ECO:0000259" key="6">
    <source>
        <dbReference type="Pfam" id="PF08281"/>
    </source>
</evidence>
<dbReference type="InterPro" id="IPR013324">
    <property type="entry name" value="RNA_pol_sigma_r3/r4-like"/>
</dbReference>
<evidence type="ECO:0000259" key="5">
    <source>
        <dbReference type="Pfam" id="PF04542"/>
    </source>
</evidence>
<dbReference type="InterPro" id="IPR039425">
    <property type="entry name" value="RNA_pol_sigma-70-like"/>
</dbReference>
<dbReference type="Pfam" id="PF08281">
    <property type="entry name" value="Sigma70_r4_2"/>
    <property type="match status" value="1"/>
</dbReference>
<keyword evidence="4" id="KW-0804">Transcription</keyword>
<dbReference type="InterPro" id="IPR036388">
    <property type="entry name" value="WH-like_DNA-bd_sf"/>
</dbReference>
<evidence type="ECO:0000256" key="2">
    <source>
        <dbReference type="ARBA" id="ARBA00023015"/>
    </source>
</evidence>
<protein>
    <recommendedName>
        <fullName evidence="8">Sigma-70 family RNA polymerase sigma factor</fullName>
    </recommendedName>
</protein>
<name>A0AB33ILX5_9BACT</name>
<dbReference type="Gene3D" id="1.10.1740.10">
    <property type="match status" value="1"/>
</dbReference>
<dbReference type="PANTHER" id="PTHR43133">
    <property type="entry name" value="RNA POLYMERASE ECF-TYPE SIGMA FACTO"/>
    <property type="match status" value="1"/>
</dbReference>
<dbReference type="InterPro" id="IPR013325">
    <property type="entry name" value="RNA_pol_sigma_r2"/>
</dbReference>
<evidence type="ECO:0000256" key="1">
    <source>
        <dbReference type="ARBA" id="ARBA00010641"/>
    </source>
</evidence>
<gene>
    <name evidence="7" type="ORF">GTC17253_02650</name>
</gene>
<organism evidence="7">
    <name type="scientific">Prevotella sp. GTC17253</name>
    <dbReference type="NCBI Taxonomy" id="3236793"/>
    <lineage>
        <taxon>Bacteria</taxon>
        <taxon>Pseudomonadati</taxon>
        <taxon>Bacteroidota</taxon>
        <taxon>Bacteroidia</taxon>
        <taxon>Bacteroidales</taxon>
        <taxon>Prevotellaceae</taxon>
        <taxon>Prevotella</taxon>
    </lineage>
</organism>
<dbReference type="PANTHER" id="PTHR43133:SF46">
    <property type="entry name" value="RNA POLYMERASE SIGMA-70 FACTOR ECF SUBFAMILY"/>
    <property type="match status" value="1"/>
</dbReference>